<dbReference type="InterPro" id="IPR023465">
    <property type="entry name" value="Riboflavin_kinase_dom_sf"/>
</dbReference>
<comment type="catalytic activity">
    <reaction evidence="13 15">
        <text>riboflavin + ATP = FMN + ADP + H(+)</text>
        <dbReference type="Rhea" id="RHEA:14357"/>
        <dbReference type="ChEBI" id="CHEBI:15378"/>
        <dbReference type="ChEBI" id="CHEBI:30616"/>
        <dbReference type="ChEBI" id="CHEBI:57986"/>
        <dbReference type="ChEBI" id="CHEBI:58210"/>
        <dbReference type="ChEBI" id="CHEBI:456216"/>
        <dbReference type="EC" id="2.7.1.26"/>
    </reaction>
</comment>
<dbReference type="InterPro" id="IPR023468">
    <property type="entry name" value="Riboflavin_kinase"/>
</dbReference>
<accession>A0A933LQ46</accession>
<dbReference type="NCBIfam" id="TIGR00083">
    <property type="entry name" value="ribF"/>
    <property type="match status" value="1"/>
</dbReference>
<dbReference type="InterPro" id="IPR002606">
    <property type="entry name" value="Riboflavin_kinase_bac"/>
</dbReference>
<comment type="pathway">
    <text evidence="2 15">Cofactor biosynthesis; FAD biosynthesis; FAD from FMN: step 1/1.</text>
</comment>
<comment type="function">
    <text evidence="1">Catalyzes the phosphorylation of riboflavin to FMN followed by the adenylation of FMN to FAD.</text>
</comment>
<protein>
    <recommendedName>
        <fullName evidence="15">Riboflavin biosynthesis protein</fullName>
    </recommendedName>
    <domain>
        <recommendedName>
            <fullName evidence="15">Riboflavin kinase</fullName>
            <ecNumber evidence="15">2.7.1.26</ecNumber>
        </recommendedName>
        <alternativeName>
            <fullName evidence="15">Flavokinase</fullName>
        </alternativeName>
    </domain>
    <domain>
        <recommendedName>
            <fullName evidence="15">FMN adenylyltransferase</fullName>
            <ecNumber evidence="15">2.7.7.2</ecNumber>
        </recommendedName>
        <alternativeName>
            <fullName evidence="15">FAD pyrophosphorylase</fullName>
        </alternativeName>
        <alternativeName>
            <fullName evidence="15">FAD synthase</fullName>
        </alternativeName>
    </domain>
</protein>
<dbReference type="FunFam" id="3.40.50.620:FF:000021">
    <property type="entry name" value="Riboflavin biosynthesis protein"/>
    <property type="match status" value="1"/>
</dbReference>
<evidence type="ECO:0000256" key="10">
    <source>
        <dbReference type="ARBA" id="ARBA00022827"/>
    </source>
</evidence>
<dbReference type="GO" id="GO:0005524">
    <property type="term" value="F:ATP binding"/>
    <property type="evidence" value="ECO:0007669"/>
    <property type="project" value="UniProtKB-UniRule"/>
</dbReference>
<dbReference type="Pfam" id="PF01687">
    <property type="entry name" value="Flavokinase"/>
    <property type="match status" value="1"/>
</dbReference>
<dbReference type="GO" id="GO:0006747">
    <property type="term" value="P:FAD biosynthetic process"/>
    <property type="evidence" value="ECO:0007669"/>
    <property type="project" value="UniProtKB-UniRule"/>
</dbReference>
<evidence type="ECO:0000256" key="2">
    <source>
        <dbReference type="ARBA" id="ARBA00004726"/>
    </source>
</evidence>
<dbReference type="GO" id="GO:0009398">
    <property type="term" value="P:FMN biosynthetic process"/>
    <property type="evidence" value="ECO:0007669"/>
    <property type="project" value="UniProtKB-UniRule"/>
</dbReference>
<keyword evidence="5 15" id="KW-0288">FMN</keyword>
<keyword evidence="11 15" id="KW-0067">ATP-binding</keyword>
<evidence type="ECO:0000256" key="4">
    <source>
        <dbReference type="ARBA" id="ARBA00022630"/>
    </source>
</evidence>
<dbReference type="Gene3D" id="2.40.30.30">
    <property type="entry name" value="Riboflavin kinase-like"/>
    <property type="match status" value="1"/>
</dbReference>
<dbReference type="CDD" id="cd02064">
    <property type="entry name" value="FAD_synthetase_N"/>
    <property type="match status" value="1"/>
</dbReference>
<dbReference type="NCBIfam" id="NF004162">
    <property type="entry name" value="PRK05627.1-5"/>
    <property type="match status" value="1"/>
</dbReference>
<evidence type="ECO:0000256" key="15">
    <source>
        <dbReference type="PIRNR" id="PIRNR004491"/>
    </source>
</evidence>
<evidence type="ECO:0000259" key="16">
    <source>
        <dbReference type="SMART" id="SM00904"/>
    </source>
</evidence>
<evidence type="ECO:0000313" key="17">
    <source>
        <dbReference type="EMBL" id="MBI4595798.1"/>
    </source>
</evidence>
<proteinExistence type="inferred from homology"/>
<dbReference type="EC" id="2.7.1.26" evidence="15"/>
<keyword evidence="9 15" id="KW-0418">Kinase</keyword>
<dbReference type="PANTHER" id="PTHR22749:SF6">
    <property type="entry name" value="RIBOFLAVIN KINASE"/>
    <property type="match status" value="1"/>
</dbReference>
<keyword evidence="10 15" id="KW-0274">FAD</keyword>
<dbReference type="InterPro" id="IPR015865">
    <property type="entry name" value="Riboflavin_kinase_bac/euk"/>
</dbReference>
<dbReference type="PANTHER" id="PTHR22749">
    <property type="entry name" value="RIBOFLAVIN KINASE/FMN ADENYLYLTRANSFERASE"/>
    <property type="match status" value="1"/>
</dbReference>
<dbReference type="EMBL" id="JACQWF010000246">
    <property type="protein sequence ID" value="MBI4595798.1"/>
    <property type="molecule type" value="Genomic_DNA"/>
</dbReference>
<keyword evidence="4 15" id="KW-0285">Flavoprotein</keyword>
<keyword evidence="8 15" id="KW-0547">Nucleotide-binding</keyword>
<dbReference type="SUPFAM" id="SSF52374">
    <property type="entry name" value="Nucleotidylyl transferase"/>
    <property type="match status" value="1"/>
</dbReference>
<dbReference type="PIRSF" id="PIRSF004491">
    <property type="entry name" value="FAD_Synth"/>
    <property type="match status" value="1"/>
</dbReference>
<dbReference type="Proteomes" id="UP000772181">
    <property type="component" value="Unassembled WGS sequence"/>
</dbReference>
<dbReference type="InterPro" id="IPR015864">
    <property type="entry name" value="FAD_synthase"/>
</dbReference>
<reference evidence="17" key="1">
    <citation type="submission" date="2020-07" db="EMBL/GenBank/DDBJ databases">
        <title>Huge and variable diversity of episymbiotic CPR bacteria and DPANN archaea in groundwater ecosystems.</title>
        <authorList>
            <person name="He C.Y."/>
            <person name="Keren R."/>
            <person name="Whittaker M."/>
            <person name="Farag I.F."/>
            <person name="Doudna J."/>
            <person name="Cate J.H.D."/>
            <person name="Banfield J.F."/>
        </authorList>
    </citation>
    <scope>NUCLEOTIDE SEQUENCE</scope>
    <source>
        <strain evidence="17">NC_groundwater_1482_Ag_S-0.65um_47_24</strain>
    </source>
</reference>
<name>A0A933LQ46_UNCTE</name>
<keyword evidence="12" id="KW-0511">Multifunctional enzyme</keyword>
<dbReference type="SUPFAM" id="SSF82114">
    <property type="entry name" value="Riboflavin kinase-like"/>
    <property type="match status" value="1"/>
</dbReference>
<feature type="domain" description="Riboflavin kinase" evidence="16">
    <location>
        <begin position="183"/>
        <end position="306"/>
    </location>
</feature>
<evidence type="ECO:0000313" key="18">
    <source>
        <dbReference type="Proteomes" id="UP000772181"/>
    </source>
</evidence>
<evidence type="ECO:0000256" key="5">
    <source>
        <dbReference type="ARBA" id="ARBA00022643"/>
    </source>
</evidence>
<gene>
    <name evidence="17" type="ORF">HY730_05390</name>
</gene>
<organism evidence="17 18">
    <name type="scientific">Tectimicrobiota bacterium</name>
    <dbReference type="NCBI Taxonomy" id="2528274"/>
    <lineage>
        <taxon>Bacteria</taxon>
        <taxon>Pseudomonadati</taxon>
        <taxon>Nitrospinota/Tectimicrobiota group</taxon>
        <taxon>Candidatus Tectimicrobiota</taxon>
    </lineage>
</organism>
<comment type="catalytic activity">
    <reaction evidence="14 15">
        <text>FMN + ATP + H(+) = FAD + diphosphate</text>
        <dbReference type="Rhea" id="RHEA:17237"/>
        <dbReference type="ChEBI" id="CHEBI:15378"/>
        <dbReference type="ChEBI" id="CHEBI:30616"/>
        <dbReference type="ChEBI" id="CHEBI:33019"/>
        <dbReference type="ChEBI" id="CHEBI:57692"/>
        <dbReference type="ChEBI" id="CHEBI:58210"/>
        <dbReference type="EC" id="2.7.7.2"/>
    </reaction>
</comment>
<dbReference type="AlphaFoldDB" id="A0A933LQ46"/>
<dbReference type="Gene3D" id="3.40.50.620">
    <property type="entry name" value="HUPs"/>
    <property type="match status" value="1"/>
</dbReference>
<keyword evidence="7 15" id="KW-0548">Nucleotidyltransferase</keyword>
<evidence type="ECO:0000256" key="11">
    <source>
        <dbReference type="ARBA" id="ARBA00022840"/>
    </source>
</evidence>
<dbReference type="GO" id="GO:0009231">
    <property type="term" value="P:riboflavin biosynthetic process"/>
    <property type="evidence" value="ECO:0007669"/>
    <property type="project" value="InterPro"/>
</dbReference>
<keyword evidence="6 15" id="KW-0808">Transferase</keyword>
<evidence type="ECO:0000256" key="9">
    <source>
        <dbReference type="ARBA" id="ARBA00022777"/>
    </source>
</evidence>
<dbReference type="InterPro" id="IPR014729">
    <property type="entry name" value="Rossmann-like_a/b/a_fold"/>
</dbReference>
<evidence type="ECO:0000256" key="14">
    <source>
        <dbReference type="ARBA" id="ARBA00049494"/>
    </source>
</evidence>
<evidence type="ECO:0000256" key="3">
    <source>
        <dbReference type="ARBA" id="ARBA00005201"/>
    </source>
</evidence>
<dbReference type="Pfam" id="PF06574">
    <property type="entry name" value="FAD_syn"/>
    <property type="match status" value="1"/>
</dbReference>
<comment type="similarity">
    <text evidence="15">Belongs to the ribF family.</text>
</comment>
<dbReference type="EC" id="2.7.7.2" evidence="15"/>
<evidence type="ECO:0000256" key="7">
    <source>
        <dbReference type="ARBA" id="ARBA00022695"/>
    </source>
</evidence>
<dbReference type="SMART" id="SM00904">
    <property type="entry name" value="Flavokinase"/>
    <property type="match status" value="1"/>
</dbReference>
<evidence type="ECO:0000256" key="1">
    <source>
        <dbReference type="ARBA" id="ARBA00002121"/>
    </source>
</evidence>
<evidence type="ECO:0000256" key="13">
    <source>
        <dbReference type="ARBA" id="ARBA00047880"/>
    </source>
</evidence>
<evidence type="ECO:0000256" key="12">
    <source>
        <dbReference type="ARBA" id="ARBA00023268"/>
    </source>
</evidence>
<dbReference type="GO" id="GO:0008531">
    <property type="term" value="F:riboflavin kinase activity"/>
    <property type="evidence" value="ECO:0007669"/>
    <property type="project" value="UniProtKB-UniRule"/>
</dbReference>
<comment type="caution">
    <text evidence="17">The sequence shown here is derived from an EMBL/GenBank/DDBJ whole genome shotgun (WGS) entry which is preliminary data.</text>
</comment>
<dbReference type="NCBIfam" id="NF004160">
    <property type="entry name" value="PRK05627.1-3"/>
    <property type="match status" value="1"/>
</dbReference>
<dbReference type="GO" id="GO:0003919">
    <property type="term" value="F:FMN adenylyltransferase activity"/>
    <property type="evidence" value="ECO:0007669"/>
    <property type="project" value="UniProtKB-UniRule"/>
</dbReference>
<comment type="pathway">
    <text evidence="3 15">Cofactor biosynthesis; FMN biosynthesis; FMN from riboflavin (ATP route): step 1/1.</text>
</comment>
<dbReference type="FunFam" id="2.40.30.30:FF:000003">
    <property type="entry name" value="Riboflavin biosynthesis protein"/>
    <property type="match status" value="1"/>
</dbReference>
<evidence type="ECO:0000256" key="6">
    <source>
        <dbReference type="ARBA" id="ARBA00022679"/>
    </source>
</evidence>
<sequence>MEIVREVEKVSDKYPNVVLTIGNFDGLHLGHQVLINRVIKRAIELSGTSALITFEPHPLKVLAPEKCPLFLNTFQEKVQMLEIMGLNLLICLDFTTEFAHITSRDFVEEVLVSKLKTKEVFVGHDFRFGQGREGTVDFFKKLGEELGFRAIEVQAIKVDNFTVSSTTLRTLVSQGEVEKAAKLLGRPYSIAGKVVSGEARGRKLGFPTANIQPVHELIPSNGVYAVRAEWQGRIYPGVANLGFRPTFKHNQLSIEVHLFDFSGDLYDQELKVYFIEKLRDEKTFRGVEELIAEINKDVARARKILSV</sequence>
<evidence type="ECO:0000256" key="8">
    <source>
        <dbReference type="ARBA" id="ARBA00022741"/>
    </source>
</evidence>